<gene>
    <name evidence="1" type="ORF">BDQ12DRAFT_674641</name>
</gene>
<accession>A0A5C3MEY5</accession>
<evidence type="ECO:0000313" key="2">
    <source>
        <dbReference type="Proteomes" id="UP000308652"/>
    </source>
</evidence>
<organism evidence="1 2">
    <name type="scientific">Crucibulum laeve</name>
    <dbReference type="NCBI Taxonomy" id="68775"/>
    <lineage>
        <taxon>Eukaryota</taxon>
        <taxon>Fungi</taxon>
        <taxon>Dikarya</taxon>
        <taxon>Basidiomycota</taxon>
        <taxon>Agaricomycotina</taxon>
        <taxon>Agaricomycetes</taxon>
        <taxon>Agaricomycetidae</taxon>
        <taxon>Agaricales</taxon>
        <taxon>Agaricineae</taxon>
        <taxon>Nidulariaceae</taxon>
        <taxon>Crucibulum</taxon>
    </lineage>
</organism>
<keyword evidence="2" id="KW-1185">Reference proteome</keyword>
<evidence type="ECO:0000313" key="1">
    <source>
        <dbReference type="EMBL" id="TFK43245.1"/>
    </source>
</evidence>
<name>A0A5C3MEY5_9AGAR</name>
<dbReference type="OrthoDB" id="5522061at2759"/>
<proteinExistence type="predicted"/>
<dbReference type="EMBL" id="ML213591">
    <property type="protein sequence ID" value="TFK43245.1"/>
    <property type="molecule type" value="Genomic_DNA"/>
</dbReference>
<dbReference type="Proteomes" id="UP000308652">
    <property type="component" value="Unassembled WGS sequence"/>
</dbReference>
<reference evidence="1 2" key="1">
    <citation type="journal article" date="2019" name="Nat. Ecol. Evol.">
        <title>Megaphylogeny resolves global patterns of mushroom evolution.</title>
        <authorList>
            <person name="Varga T."/>
            <person name="Krizsan K."/>
            <person name="Foldi C."/>
            <person name="Dima B."/>
            <person name="Sanchez-Garcia M."/>
            <person name="Sanchez-Ramirez S."/>
            <person name="Szollosi G.J."/>
            <person name="Szarkandi J.G."/>
            <person name="Papp V."/>
            <person name="Albert L."/>
            <person name="Andreopoulos W."/>
            <person name="Angelini C."/>
            <person name="Antonin V."/>
            <person name="Barry K.W."/>
            <person name="Bougher N.L."/>
            <person name="Buchanan P."/>
            <person name="Buyck B."/>
            <person name="Bense V."/>
            <person name="Catcheside P."/>
            <person name="Chovatia M."/>
            <person name="Cooper J."/>
            <person name="Damon W."/>
            <person name="Desjardin D."/>
            <person name="Finy P."/>
            <person name="Geml J."/>
            <person name="Haridas S."/>
            <person name="Hughes K."/>
            <person name="Justo A."/>
            <person name="Karasinski D."/>
            <person name="Kautmanova I."/>
            <person name="Kiss B."/>
            <person name="Kocsube S."/>
            <person name="Kotiranta H."/>
            <person name="LaButti K.M."/>
            <person name="Lechner B.E."/>
            <person name="Liimatainen K."/>
            <person name="Lipzen A."/>
            <person name="Lukacs Z."/>
            <person name="Mihaltcheva S."/>
            <person name="Morgado L.N."/>
            <person name="Niskanen T."/>
            <person name="Noordeloos M.E."/>
            <person name="Ohm R.A."/>
            <person name="Ortiz-Santana B."/>
            <person name="Ovrebo C."/>
            <person name="Racz N."/>
            <person name="Riley R."/>
            <person name="Savchenko A."/>
            <person name="Shiryaev A."/>
            <person name="Soop K."/>
            <person name="Spirin V."/>
            <person name="Szebenyi C."/>
            <person name="Tomsovsky M."/>
            <person name="Tulloss R.E."/>
            <person name="Uehling J."/>
            <person name="Grigoriev I.V."/>
            <person name="Vagvolgyi C."/>
            <person name="Papp T."/>
            <person name="Martin F.M."/>
            <person name="Miettinen O."/>
            <person name="Hibbett D.S."/>
            <person name="Nagy L.G."/>
        </authorList>
    </citation>
    <scope>NUCLEOTIDE SEQUENCE [LARGE SCALE GENOMIC DNA]</scope>
    <source>
        <strain evidence="1 2">CBS 166.37</strain>
    </source>
</reference>
<dbReference type="AlphaFoldDB" id="A0A5C3MEY5"/>
<protein>
    <submittedName>
        <fullName evidence="1">Uncharacterized protein</fullName>
    </submittedName>
</protein>
<sequence length="158" mass="17596">MLLARQHLCRPPILRFTRYTCNRTLSGLTSSTDSCGIPHRPTWSVYELLSSYPKPTIPPATFKRLYELSALVPPEEGTPEHAKITGELEEMVKLVEAVKLVDTDGVSIRGRGEAEDADRWCYTEGFGVDGSSEQGQALLKHAARTVDGFYVVDADRKR</sequence>